<evidence type="ECO:0008006" key="4">
    <source>
        <dbReference type="Google" id="ProtNLM"/>
    </source>
</evidence>
<evidence type="ECO:0000256" key="1">
    <source>
        <dbReference type="SAM" id="Phobius"/>
    </source>
</evidence>
<feature type="transmembrane region" description="Helical" evidence="1">
    <location>
        <begin position="6"/>
        <end position="25"/>
    </location>
</feature>
<keyword evidence="1" id="KW-0472">Membrane</keyword>
<feature type="transmembrane region" description="Helical" evidence="1">
    <location>
        <begin position="166"/>
        <end position="190"/>
    </location>
</feature>
<keyword evidence="3" id="KW-1185">Reference proteome</keyword>
<dbReference type="Pfam" id="PF13787">
    <property type="entry name" value="HXXEE"/>
    <property type="match status" value="1"/>
</dbReference>
<reference evidence="2" key="1">
    <citation type="submission" date="2020-12" db="EMBL/GenBank/DDBJ databases">
        <title>Metabolic potential, ecology and presence of endohyphal bacteria is reflected in genomic diversity of Mucoromycotina.</title>
        <authorList>
            <person name="Muszewska A."/>
            <person name="Okrasinska A."/>
            <person name="Steczkiewicz K."/>
            <person name="Drgas O."/>
            <person name="Orlowska M."/>
            <person name="Perlinska-Lenart U."/>
            <person name="Aleksandrzak-Piekarczyk T."/>
            <person name="Szatraj K."/>
            <person name="Zielenkiewicz U."/>
            <person name="Pilsyk S."/>
            <person name="Malc E."/>
            <person name="Mieczkowski P."/>
            <person name="Kruszewska J.S."/>
            <person name="Biernat P."/>
            <person name="Pawlowska J."/>
        </authorList>
    </citation>
    <scope>NUCLEOTIDE SEQUENCE</scope>
    <source>
        <strain evidence="2">WA0000051536</strain>
    </source>
</reference>
<evidence type="ECO:0000313" key="3">
    <source>
        <dbReference type="Proteomes" id="UP000612746"/>
    </source>
</evidence>
<feature type="transmembrane region" description="Helical" evidence="1">
    <location>
        <begin position="133"/>
        <end position="154"/>
    </location>
</feature>
<keyword evidence="1" id="KW-1133">Transmembrane helix</keyword>
<sequence length="215" mass="24270">MINFILHHWYDLGVISGLLAYRYYYVNKRTLSIPQKLLLANFIALCIHQFEEYRFPGGFPTAMNLGVHHSTAPDRYPLNAWSSLLTNVPATYGVYLPAIFFPEVTGLGLTTVIFGFAQFYIHGINMNLKLGTIYNPGLASVVFGFIPIGLKYVLHMQNNGLLTRRDWIIGFIGTWAFSYLLIAKTTFGLLPDYNTSYPFSPAEMQRWGANLVGLA</sequence>
<gene>
    <name evidence="2" type="ORF">INT44_006692</name>
</gene>
<comment type="caution">
    <text evidence="2">The sequence shown here is derived from an EMBL/GenBank/DDBJ whole genome shotgun (WGS) entry which is preliminary data.</text>
</comment>
<dbReference type="EMBL" id="JAEPRA010000028">
    <property type="protein sequence ID" value="KAG2171902.1"/>
    <property type="molecule type" value="Genomic_DNA"/>
</dbReference>
<dbReference type="AlphaFoldDB" id="A0A8H7PDI2"/>
<name>A0A8H7PDI2_9FUNG</name>
<organism evidence="2 3">
    <name type="scientific">Umbelopsis vinacea</name>
    <dbReference type="NCBI Taxonomy" id="44442"/>
    <lineage>
        <taxon>Eukaryota</taxon>
        <taxon>Fungi</taxon>
        <taxon>Fungi incertae sedis</taxon>
        <taxon>Mucoromycota</taxon>
        <taxon>Mucoromycotina</taxon>
        <taxon>Umbelopsidomycetes</taxon>
        <taxon>Umbelopsidales</taxon>
        <taxon>Umbelopsidaceae</taxon>
        <taxon>Umbelopsis</taxon>
    </lineage>
</organism>
<dbReference type="OrthoDB" id="4234824at2759"/>
<dbReference type="Proteomes" id="UP000612746">
    <property type="component" value="Unassembled WGS sequence"/>
</dbReference>
<protein>
    <recommendedName>
        <fullName evidence="4">HXXEE domain-containing protein</fullName>
    </recommendedName>
</protein>
<dbReference type="InterPro" id="IPR025671">
    <property type="entry name" value="HXXEE"/>
</dbReference>
<proteinExistence type="predicted"/>
<keyword evidence="1" id="KW-0812">Transmembrane</keyword>
<accession>A0A8H7PDI2</accession>
<feature type="transmembrane region" description="Helical" evidence="1">
    <location>
        <begin position="94"/>
        <end position="121"/>
    </location>
</feature>
<evidence type="ECO:0000313" key="2">
    <source>
        <dbReference type="EMBL" id="KAG2171902.1"/>
    </source>
</evidence>